<organism evidence="6 7">
    <name type="scientific">Hydrotalea sandarakina</name>
    <dbReference type="NCBI Taxonomy" id="1004304"/>
    <lineage>
        <taxon>Bacteria</taxon>
        <taxon>Pseudomonadati</taxon>
        <taxon>Bacteroidota</taxon>
        <taxon>Chitinophagia</taxon>
        <taxon>Chitinophagales</taxon>
        <taxon>Chitinophagaceae</taxon>
        <taxon>Hydrotalea</taxon>
    </lineage>
</organism>
<dbReference type="PANTHER" id="PTHR42910">
    <property type="entry name" value="TRANSPORTER SCO4007-RELATED"/>
    <property type="match status" value="1"/>
</dbReference>
<reference evidence="6 7" key="1">
    <citation type="submission" date="2018-06" db="EMBL/GenBank/DDBJ databases">
        <title>Genomic Encyclopedia of Archaeal and Bacterial Type Strains, Phase II (KMG-II): from individual species to whole genera.</title>
        <authorList>
            <person name="Goeker M."/>
        </authorList>
    </citation>
    <scope>NUCLEOTIDE SEQUENCE [LARGE SCALE GENOMIC DNA]</scope>
    <source>
        <strain evidence="6 7">DSM 23241</strain>
    </source>
</reference>
<dbReference type="GO" id="GO:0022857">
    <property type="term" value="F:transmembrane transporter activity"/>
    <property type="evidence" value="ECO:0007669"/>
    <property type="project" value="InterPro"/>
</dbReference>
<feature type="transmembrane region" description="Helical" evidence="4">
    <location>
        <begin position="97"/>
        <end position="118"/>
    </location>
</feature>
<evidence type="ECO:0000256" key="1">
    <source>
        <dbReference type="ARBA" id="ARBA00022692"/>
    </source>
</evidence>
<evidence type="ECO:0000313" key="7">
    <source>
        <dbReference type="Proteomes" id="UP000249720"/>
    </source>
</evidence>
<name>A0A2W7SFJ3_9BACT</name>
<accession>A0A2W7SFJ3</accession>
<feature type="transmembrane region" description="Helical" evidence="4">
    <location>
        <begin position="74"/>
        <end position="91"/>
    </location>
</feature>
<feature type="transmembrane region" description="Helical" evidence="4">
    <location>
        <begin position="130"/>
        <end position="148"/>
    </location>
</feature>
<dbReference type="InterPro" id="IPR011701">
    <property type="entry name" value="MFS"/>
</dbReference>
<dbReference type="InterPro" id="IPR036259">
    <property type="entry name" value="MFS_trans_sf"/>
</dbReference>
<gene>
    <name evidence="6" type="ORF">LX80_00454</name>
</gene>
<sequence>MHLQKKDVILMAICTGLIVANIYYIQPLIVLISHTFNVPENIAGSTTYLTQAGYAAGLLILVPLGDMIERRKQIIATTLLAIIALIGVATAQSFVALQISCFFVGVGSIVPQLILPLAATLSDPNQRGKVVGTVMSGLLVGILLSRTLSGAVAEWMGWRSMFWIAAILCSFLAIFMQKRFPKNYVSFPGHYGQLMHSLIQLIKTQPVLREATAINMCCFAVFGSFWTTMVLHLSNAPFHYASHQIGLFGIAGAAGAITAPFVGKLGDKGSPRKTIKMGLSLFLISITVLYLGRDSLWFMILGTIFIDIAQQSVHVTNQTRVYALLPEARNRLNTVFMSMSFVGTTLGSAIGLYLWKLGAWHGVMIGSIIIIGIAWIIFMSTKSKKILISRTIS</sequence>
<feature type="domain" description="Major facilitator superfamily (MFS) profile" evidence="5">
    <location>
        <begin position="7"/>
        <end position="384"/>
    </location>
</feature>
<evidence type="ECO:0000313" key="6">
    <source>
        <dbReference type="EMBL" id="PZX65959.1"/>
    </source>
</evidence>
<evidence type="ECO:0000256" key="4">
    <source>
        <dbReference type="SAM" id="Phobius"/>
    </source>
</evidence>
<feature type="transmembrane region" description="Helical" evidence="4">
    <location>
        <begin position="335"/>
        <end position="355"/>
    </location>
</feature>
<evidence type="ECO:0000256" key="2">
    <source>
        <dbReference type="ARBA" id="ARBA00022989"/>
    </source>
</evidence>
<keyword evidence="3 4" id="KW-0472">Membrane</keyword>
<feature type="transmembrane region" description="Helical" evidence="4">
    <location>
        <begin position="160"/>
        <end position="176"/>
    </location>
</feature>
<dbReference type="PANTHER" id="PTHR42910:SF1">
    <property type="entry name" value="MAJOR FACILITATOR SUPERFAMILY (MFS) PROFILE DOMAIN-CONTAINING PROTEIN"/>
    <property type="match status" value="1"/>
</dbReference>
<keyword evidence="7" id="KW-1185">Reference proteome</keyword>
<keyword evidence="2 4" id="KW-1133">Transmembrane helix</keyword>
<feature type="transmembrane region" description="Helical" evidence="4">
    <location>
        <begin position="213"/>
        <end position="233"/>
    </location>
</feature>
<feature type="transmembrane region" description="Helical" evidence="4">
    <location>
        <begin position="274"/>
        <end position="291"/>
    </location>
</feature>
<dbReference type="EMBL" id="QKZV01000001">
    <property type="protein sequence ID" value="PZX65959.1"/>
    <property type="molecule type" value="Genomic_DNA"/>
</dbReference>
<feature type="transmembrane region" description="Helical" evidence="4">
    <location>
        <begin position="45"/>
        <end position="62"/>
    </location>
</feature>
<dbReference type="RefSeq" id="WP_111293397.1">
    <property type="nucleotide sequence ID" value="NZ_QKZV01000001.1"/>
</dbReference>
<evidence type="ECO:0000259" key="5">
    <source>
        <dbReference type="PROSITE" id="PS50850"/>
    </source>
</evidence>
<dbReference type="CDD" id="cd17324">
    <property type="entry name" value="MFS_NepI_like"/>
    <property type="match status" value="1"/>
</dbReference>
<protein>
    <submittedName>
        <fullName evidence="6">Putative MFS family arabinose efflux permease</fullName>
    </submittedName>
</protein>
<comment type="caution">
    <text evidence="6">The sequence shown here is derived from an EMBL/GenBank/DDBJ whole genome shotgun (WGS) entry which is preliminary data.</text>
</comment>
<feature type="transmembrane region" description="Helical" evidence="4">
    <location>
        <begin position="7"/>
        <end position="25"/>
    </location>
</feature>
<feature type="transmembrane region" description="Helical" evidence="4">
    <location>
        <begin position="245"/>
        <end position="262"/>
    </location>
</feature>
<dbReference type="Gene3D" id="1.20.1250.20">
    <property type="entry name" value="MFS general substrate transporter like domains"/>
    <property type="match status" value="1"/>
</dbReference>
<dbReference type="Proteomes" id="UP000249720">
    <property type="component" value="Unassembled WGS sequence"/>
</dbReference>
<dbReference type="OrthoDB" id="9815356at2"/>
<dbReference type="Pfam" id="PF07690">
    <property type="entry name" value="MFS_1"/>
    <property type="match status" value="1"/>
</dbReference>
<dbReference type="PROSITE" id="PS50850">
    <property type="entry name" value="MFS"/>
    <property type="match status" value="1"/>
</dbReference>
<dbReference type="InterPro" id="IPR020846">
    <property type="entry name" value="MFS_dom"/>
</dbReference>
<feature type="transmembrane region" description="Helical" evidence="4">
    <location>
        <begin position="361"/>
        <end position="380"/>
    </location>
</feature>
<dbReference type="AlphaFoldDB" id="A0A2W7SFJ3"/>
<keyword evidence="1 4" id="KW-0812">Transmembrane</keyword>
<evidence type="ECO:0000256" key="3">
    <source>
        <dbReference type="ARBA" id="ARBA00023136"/>
    </source>
</evidence>
<proteinExistence type="predicted"/>
<dbReference type="SUPFAM" id="SSF103473">
    <property type="entry name" value="MFS general substrate transporter"/>
    <property type="match status" value="1"/>
</dbReference>